<reference evidence="2 3" key="1">
    <citation type="submission" date="2020-02" db="EMBL/GenBank/DDBJ databases">
        <authorList>
            <person name="Ferguson B K."/>
        </authorList>
    </citation>
    <scope>NUCLEOTIDE SEQUENCE [LARGE SCALE GENOMIC DNA]</scope>
</reference>
<organism evidence="2 3">
    <name type="scientific">Nesidiocoris tenuis</name>
    <dbReference type="NCBI Taxonomy" id="355587"/>
    <lineage>
        <taxon>Eukaryota</taxon>
        <taxon>Metazoa</taxon>
        <taxon>Ecdysozoa</taxon>
        <taxon>Arthropoda</taxon>
        <taxon>Hexapoda</taxon>
        <taxon>Insecta</taxon>
        <taxon>Pterygota</taxon>
        <taxon>Neoptera</taxon>
        <taxon>Paraneoptera</taxon>
        <taxon>Hemiptera</taxon>
        <taxon>Heteroptera</taxon>
        <taxon>Panheteroptera</taxon>
        <taxon>Cimicomorpha</taxon>
        <taxon>Miridae</taxon>
        <taxon>Dicyphina</taxon>
        <taxon>Nesidiocoris</taxon>
    </lineage>
</organism>
<proteinExistence type="predicted"/>
<feature type="non-terminal residue" evidence="2">
    <location>
        <position position="119"/>
    </location>
</feature>
<dbReference type="Proteomes" id="UP000479000">
    <property type="component" value="Unassembled WGS sequence"/>
</dbReference>
<evidence type="ECO:0000313" key="3">
    <source>
        <dbReference type="Proteomes" id="UP000479000"/>
    </source>
</evidence>
<feature type="region of interest" description="Disordered" evidence="1">
    <location>
        <begin position="73"/>
        <end position="100"/>
    </location>
</feature>
<protein>
    <submittedName>
        <fullName evidence="2">Uncharacterized protein</fullName>
    </submittedName>
</protein>
<evidence type="ECO:0000256" key="1">
    <source>
        <dbReference type="SAM" id="MobiDB-lite"/>
    </source>
</evidence>
<dbReference type="AlphaFoldDB" id="A0A6H5G4M9"/>
<accession>A0A6H5G4M9</accession>
<gene>
    <name evidence="2" type="ORF">NTEN_LOCUS3377</name>
</gene>
<feature type="compositionally biased region" description="Polar residues" evidence="1">
    <location>
        <begin position="75"/>
        <end position="99"/>
    </location>
</feature>
<evidence type="ECO:0000313" key="2">
    <source>
        <dbReference type="EMBL" id="CAA9997019.1"/>
    </source>
</evidence>
<keyword evidence="3" id="KW-1185">Reference proteome</keyword>
<name>A0A6H5G4M9_9HEMI</name>
<sequence>MECNPRCIIRSDNNHKESWSCRPSRILVPTWRISIVSIPTKVLVIVPARGFEAPPGGRLINNPSYLIRVRGMSRATPSTPRQCQSSRPQSGRISRSHSVSHPLPARFVSLAPKSITLPT</sequence>
<dbReference type="EMBL" id="CADCXU010005314">
    <property type="protein sequence ID" value="CAA9997019.1"/>
    <property type="molecule type" value="Genomic_DNA"/>
</dbReference>